<sequence>MKNLLKKGFTLIELLIVISIIGILTAIVTTNLVAARARARDARRKGDLEAISQSLRLYYTDYQHFPTSSNGVIIGCGSSGNTPCPWDTDFSNDSSTTYMGHLPLDPSSSTTIISYKYISAGGDTFALVATLENISDGDILDSHARCLTVYPSPADNEYVVCAE</sequence>
<dbReference type="EMBL" id="PEYY01000098">
    <property type="protein sequence ID" value="PIS17838.1"/>
    <property type="molecule type" value="Genomic_DNA"/>
</dbReference>
<dbReference type="InterPro" id="IPR000983">
    <property type="entry name" value="Bac_GSPG_pilin"/>
</dbReference>
<dbReference type="PANTHER" id="PTHR30093">
    <property type="entry name" value="GENERAL SECRETION PATHWAY PROTEIN G"/>
    <property type="match status" value="1"/>
</dbReference>
<dbReference type="InterPro" id="IPR012902">
    <property type="entry name" value="N_methyl_site"/>
</dbReference>
<dbReference type="Pfam" id="PF07963">
    <property type="entry name" value="N_methyl"/>
    <property type="match status" value="1"/>
</dbReference>
<keyword evidence="2" id="KW-0472">Membrane</keyword>
<keyword evidence="2" id="KW-1133">Transmembrane helix</keyword>
<comment type="caution">
    <text evidence="3">The sequence shown here is derived from an EMBL/GenBank/DDBJ whole genome shotgun (WGS) entry which is preliminary data.</text>
</comment>
<dbReference type="GO" id="GO:0015628">
    <property type="term" value="P:protein secretion by the type II secretion system"/>
    <property type="evidence" value="ECO:0007669"/>
    <property type="project" value="InterPro"/>
</dbReference>
<evidence type="ECO:0000256" key="2">
    <source>
        <dbReference type="SAM" id="Phobius"/>
    </source>
</evidence>
<accession>A0A2H0X0Y4</accession>
<feature type="transmembrane region" description="Helical" evidence="2">
    <location>
        <begin position="12"/>
        <end position="35"/>
    </location>
</feature>
<keyword evidence="1" id="KW-0488">Methylation</keyword>
<dbReference type="InterPro" id="IPR045584">
    <property type="entry name" value="Pilin-like"/>
</dbReference>
<organism evidence="3 4">
    <name type="scientific">Candidatus Collierbacteria bacterium CG09_land_8_20_14_0_10_46_12</name>
    <dbReference type="NCBI Taxonomy" id="1974533"/>
    <lineage>
        <taxon>Bacteria</taxon>
        <taxon>Candidatus Collieribacteriota</taxon>
    </lineage>
</organism>
<name>A0A2H0X0Y4_9BACT</name>
<evidence type="ECO:0000313" key="4">
    <source>
        <dbReference type="Proteomes" id="UP000229574"/>
    </source>
</evidence>
<gene>
    <name evidence="3" type="ORF">COT54_02500</name>
</gene>
<reference evidence="4" key="1">
    <citation type="submission" date="2017-09" db="EMBL/GenBank/DDBJ databases">
        <title>Depth-based differentiation of microbial function through sediment-hosted aquifers and enrichment of novel symbionts in the deep terrestrial subsurface.</title>
        <authorList>
            <person name="Probst A.J."/>
            <person name="Ladd B."/>
            <person name="Jarett J.K."/>
            <person name="Geller-Mcgrath D.E."/>
            <person name="Sieber C.M.K."/>
            <person name="Emerson J.B."/>
            <person name="Anantharaman K."/>
            <person name="Thomas B.C."/>
            <person name="Malmstrom R."/>
            <person name="Stieglmeier M."/>
            <person name="Klingl A."/>
            <person name="Woyke T."/>
            <person name="Ryan C.M."/>
            <person name="Banfield J.F."/>
        </authorList>
    </citation>
    <scope>NUCLEOTIDE SEQUENCE [LARGE SCALE GENOMIC DNA]</scope>
</reference>
<evidence type="ECO:0000313" key="3">
    <source>
        <dbReference type="EMBL" id="PIS17838.1"/>
    </source>
</evidence>
<evidence type="ECO:0000256" key="1">
    <source>
        <dbReference type="ARBA" id="ARBA00022481"/>
    </source>
</evidence>
<dbReference type="NCBIfam" id="TIGR02532">
    <property type="entry name" value="IV_pilin_GFxxxE"/>
    <property type="match status" value="1"/>
</dbReference>
<dbReference type="SUPFAM" id="SSF54523">
    <property type="entry name" value="Pili subunits"/>
    <property type="match status" value="1"/>
</dbReference>
<evidence type="ECO:0008006" key="5">
    <source>
        <dbReference type="Google" id="ProtNLM"/>
    </source>
</evidence>
<dbReference type="GO" id="GO:0015627">
    <property type="term" value="C:type II protein secretion system complex"/>
    <property type="evidence" value="ECO:0007669"/>
    <property type="project" value="InterPro"/>
</dbReference>
<dbReference type="Gene3D" id="3.30.700.10">
    <property type="entry name" value="Glycoprotein, Type 4 Pilin"/>
    <property type="match status" value="1"/>
</dbReference>
<protein>
    <recommendedName>
        <fullName evidence="5">Type II secretion system protein GspG C-terminal domain-containing protein</fullName>
    </recommendedName>
</protein>
<keyword evidence="2" id="KW-0812">Transmembrane</keyword>
<dbReference type="AlphaFoldDB" id="A0A2H0X0Y4"/>
<dbReference type="Proteomes" id="UP000229574">
    <property type="component" value="Unassembled WGS sequence"/>
</dbReference>
<dbReference type="PROSITE" id="PS00409">
    <property type="entry name" value="PROKAR_NTER_METHYL"/>
    <property type="match status" value="1"/>
</dbReference>
<proteinExistence type="predicted"/>
<dbReference type="PRINTS" id="PR00813">
    <property type="entry name" value="BCTERIALGSPG"/>
</dbReference>